<evidence type="ECO:0000256" key="4">
    <source>
        <dbReference type="HAMAP-Rule" id="MF_00528"/>
    </source>
</evidence>
<keyword evidence="6" id="KW-1185">Reference proteome</keyword>
<dbReference type="CDD" id="cd00555">
    <property type="entry name" value="Maf"/>
    <property type="match status" value="1"/>
</dbReference>
<evidence type="ECO:0000313" key="6">
    <source>
        <dbReference type="Proteomes" id="UP001501671"/>
    </source>
</evidence>
<evidence type="ECO:0000256" key="2">
    <source>
        <dbReference type="ARBA" id="ARBA00022801"/>
    </source>
</evidence>
<name>A0ABP8GYG9_9BURK</name>
<sequence length="198" mass="21286">MTALYLASRSPRRTELLRQLRIDHQVLVPPAGDGPDEPQLPGEPAAEYVRRTAREKAMRGEQAMRDLGLPALPVLAADTTVILDGDVLGKPADRADAMRILARLSGSAHEVHTAVALAHGDRLLEDVSVTTVRFRPLAPADIERYCDSGEPYDKAGAYGIQGLAGVFVERIDGSFTGVMGLPLFETARLLAKVGIVLP</sequence>
<evidence type="ECO:0000256" key="1">
    <source>
        <dbReference type="ARBA" id="ARBA00001968"/>
    </source>
</evidence>
<comment type="cofactor">
    <cofactor evidence="1 4">
        <name>a divalent metal cation</name>
        <dbReference type="ChEBI" id="CHEBI:60240"/>
    </cofactor>
</comment>
<dbReference type="Pfam" id="PF02545">
    <property type="entry name" value="Maf"/>
    <property type="match status" value="1"/>
</dbReference>
<dbReference type="Proteomes" id="UP001501671">
    <property type="component" value="Unassembled WGS sequence"/>
</dbReference>
<proteinExistence type="inferred from homology"/>
<dbReference type="Gene3D" id="3.90.950.10">
    <property type="match status" value="1"/>
</dbReference>
<gene>
    <name evidence="5" type="ORF">GCM10023144_20930</name>
</gene>
<reference evidence="6" key="1">
    <citation type="journal article" date="2019" name="Int. J. Syst. Evol. Microbiol.">
        <title>The Global Catalogue of Microorganisms (GCM) 10K type strain sequencing project: providing services to taxonomists for standard genome sequencing and annotation.</title>
        <authorList>
            <consortium name="The Broad Institute Genomics Platform"/>
            <consortium name="The Broad Institute Genome Sequencing Center for Infectious Disease"/>
            <person name="Wu L."/>
            <person name="Ma J."/>
        </authorList>
    </citation>
    <scope>NUCLEOTIDE SEQUENCE [LARGE SCALE GENOMIC DNA]</scope>
    <source>
        <strain evidence="6">JCM 17666</strain>
    </source>
</reference>
<feature type="site" description="Important for substrate specificity" evidence="4">
    <location>
        <position position="161"/>
    </location>
</feature>
<comment type="subcellular location">
    <subcellularLocation>
        <location evidence="4">Cytoplasm</location>
    </subcellularLocation>
</comment>
<dbReference type="NCBIfam" id="TIGR00172">
    <property type="entry name" value="maf"/>
    <property type="match status" value="1"/>
</dbReference>
<feature type="active site" description="Proton acceptor" evidence="4">
    <location>
        <position position="78"/>
    </location>
</feature>
<keyword evidence="4" id="KW-0963">Cytoplasm</keyword>
<comment type="catalytic activity">
    <reaction evidence="4">
        <text>dTTP + H2O = dTMP + diphosphate + H(+)</text>
        <dbReference type="Rhea" id="RHEA:28534"/>
        <dbReference type="ChEBI" id="CHEBI:15377"/>
        <dbReference type="ChEBI" id="CHEBI:15378"/>
        <dbReference type="ChEBI" id="CHEBI:33019"/>
        <dbReference type="ChEBI" id="CHEBI:37568"/>
        <dbReference type="ChEBI" id="CHEBI:63528"/>
        <dbReference type="EC" id="3.6.1.9"/>
    </reaction>
</comment>
<comment type="similarity">
    <text evidence="4">Belongs to the Maf family. YhdE subfamily.</text>
</comment>
<evidence type="ECO:0000256" key="3">
    <source>
        <dbReference type="ARBA" id="ARBA00023080"/>
    </source>
</evidence>
<protein>
    <recommendedName>
        <fullName evidence="4">dTTP/UTP pyrophosphatase</fullName>
        <shortName evidence="4">dTTPase/UTPase</shortName>
        <ecNumber evidence="4">3.6.1.9</ecNumber>
    </recommendedName>
    <alternativeName>
        <fullName evidence="4">Nucleoside triphosphate pyrophosphatase</fullName>
    </alternativeName>
    <alternativeName>
        <fullName evidence="4">Nucleotide pyrophosphatase</fullName>
        <shortName evidence="4">Nucleotide PPase</shortName>
    </alternativeName>
</protein>
<dbReference type="EMBL" id="BAABFO010000008">
    <property type="protein sequence ID" value="GAA4331815.1"/>
    <property type="molecule type" value="Genomic_DNA"/>
</dbReference>
<comment type="caution">
    <text evidence="4">Lacks conserved residue(s) required for the propagation of feature annotation.</text>
</comment>
<dbReference type="EC" id="3.6.1.9" evidence="4"/>
<dbReference type="SUPFAM" id="SSF52972">
    <property type="entry name" value="ITPase-like"/>
    <property type="match status" value="1"/>
</dbReference>
<dbReference type="InterPro" id="IPR029001">
    <property type="entry name" value="ITPase-like_fam"/>
</dbReference>
<organism evidence="5 6">
    <name type="scientific">Pigmentiphaga soli</name>
    <dbReference type="NCBI Taxonomy" id="1007095"/>
    <lineage>
        <taxon>Bacteria</taxon>
        <taxon>Pseudomonadati</taxon>
        <taxon>Pseudomonadota</taxon>
        <taxon>Betaproteobacteria</taxon>
        <taxon>Burkholderiales</taxon>
        <taxon>Alcaligenaceae</taxon>
        <taxon>Pigmentiphaga</taxon>
    </lineage>
</organism>
<dbReference type="RefSeq" id="WP_345249064.1">
    <property type="nucleotide sequence ID" value="NZ_BAABFO010000008.1"/>
</dbReference>
<comment type="function">
    <text evidence="4">Nucleoside triphosphate pyrophosphatase that hydrolyzes dTTP and UTP. May have a dual role in cell division arrest and in preventing the incorporation of modified nucleotides into cellular nucleic acids.</text>
</comment>
<dbReference type="HAMAP" id="MF_00528">
    <property type="entry name" value="Maf"/>
    <property type="match status" value="1"/>
</dbReference>
<feature type="site" description="Important for substrate specificity" evidence="4">
    <location>
        <position position="12"/>
    </location>
</feature>
<dbReference type="PANTHER" id="PTHR43213">
    <property type="entry name" value="BIFUNCTIONAL DTTP/UTP PYROPHOSPHATASE/METHYLTRANSFERASE PROTEIN-RELATED"/>
    <property type="match status" value="1"/>
</dbReference>
<keyword evidence="2 4" id="KW-0378">Hydrolase</keyword>
<keyword evidence="3 4" id="KW-0546">Nucleotide metabolism</keyword>
<dbReference type="PANTHER" id="PTHR43213:SF5">
    <property type="entry name" value="BIFUNCTIONAL DTTP_UTP PYROPHOSPHATASE_METHYLTRANSFERASE PROTEIN-RELATED"/>
    <property type="match status" value="1"/>
</dbReference>
<comment type="caution">
    <text evidence="5">The sequence shown here is derived from an EMBL/GenBank/DDBJ whole genome shotgun (WGS) entry which is preliminary data.</text>
</comment>
<accession>A0ABP8GYG9</accession>
<dbReference type="PIRSF" id="PIRSF006305">
    <property type="entry name" value="Maf"/>
    <property type="match status" value="1"/>
</dbReference>
<feature type="site" description="Important for substrate specificity" evidence="4">
    <location>
        <position position="79"/>
    </location>
</feature>
<comment type="catalytic activity">
    <reaction evidence="4">
        <text>UTP + H2O = UMP + diphosphate + H(+)</text>
        <dbReference type="Rhea" id="RHEA:29395"/>
        <dbReference type="ChEBI" id="CHEBI:15377"/>
        <dbReference type="ChEBI" id="CHEBI:15378"/>
        <dbReference type="ChEBI" id="CHEBI:33019"/>
        <dbReference type="ChEBI" id="CHEBI:46398"/>
        <dbReference type="ChEBI" id="CHEBI:57865"/>
        <dbReference type="EC" id="3.6.1.9"/>
    </reaction>
</comment>
<dbReference type="InterPro" id="IPR003697">
    <property type="entry name" value="Maf-like"/>
</dbReference>
<evidence type="ECO:0000313" key="5">
    <source>
        <dbReference type="EMBL" id="GAA4331815.1"/>
    </source>
</evidence>